<dbReference type="PANTHER" id="PTHR39594">
    <property type="entry name" value="PROTEIN YCHQ"/>
    <property type="match status" value="1"/>
</dbReference>
<dbReference type="HOGENOM" id="CLU_123860_2_1_5"/>
<evidence type="ECO:0000313" key="3">
    <source>
        <dbReference type="Proteomes" id="UP000006377"/>
    </source>
</evidence>
<reference evidence="2 3" key="1">
    <citation type="journal article" date="2011" name="Stand. Genomic Sci.">
        <title>Complete genome sequence of Parvibaculum lavamentivorans type strain (DS-1(T)).</title>
        <authorList>
            <person name="Schleheck D."/>
            <person name="Weiss M."/>
            <person name="Pitluck S."/>
            <person name="Bruce D."/>
            <person name="Land M.L."/>
            <person name="Han S."/>
            <person name="Saunders E."/>
            <person name="Tapia R."/>
            <person name="Detter C."/>
            <person name="Brettin T."/>
            <person name="Han J."/>
            <person name="Woyke T."/>
            <person name="Goodwin L."/>
            <person name="Pennacchio L."/>
            <person name="Nolan M."/>
            <person name="Cook A.M."/>
            <person name="Kjelleberg S."/>
            <person name="Thomas T."/>
        </authorList>
    </citation>
    <scope>NUCLEOTIDE SEQUENCE [LARGE SCALE GENOMIC DNA]</scope>
    <source>
        <strain evidence="3">DS-1 / DSM 13023 / NCIMB 13966</strain>
    </source>
</reference>
<accession>A7HRU5</accession>
<protein>
    <submittedName>
        <fullName evidence="2">Conserved hypothetical membrane protein</fullName>
    </submittedName>
</protein>
<feature type="transmembrane region" description="Helical" evidence="1">
    <location>
        <begin position="49"/>
        <end position="72"/>
    </location>
</feature>
<dbReference type="OrthoDB" id="5588650at2"/>
<keyword evidence="1" id="KW-0812">Transmembrane</keyword>
<feature type="transmembrane region" description="Helical" evidence="1">
    <location>
        <begin position="78"/>
        <end position="97"/>
    </location>
</feature>
<dbReference type="GO" id="GO:0005886">
    <property type="term" value="C:plasma membrane"/>
    <property type="evidence" value="ECO:0007669"/>
    <property type="project" value="TreeGrafter"/>
</dbReference>
<dbReference type="AlphaFoldDB" id="A7HRU5"/>
<feature type="transmembrane region" description="Helical" evidence="1">
    <location>
        <begin position="12"/>
        <end position="37"/>
    </location>
</feature>
<dbReference type="eggNOG" id="COG3094">
    <property type="taxonomic scope" value="Bacteria"/>
</dbReference>
<gene>
    <name evidence="2" type="ordered locus">Plav_1005</name>
</gene>
<dbReference type="InterPro" id="IPR007360">
    <property type="entry name" value="SirB"/>
</dbReference>
<dbReference type="KEGG" id="pla:Plav_1005"/>
<organism evidence="2 3">
    <name type="scientific">Parvibaculum lavamentivorans (strain DS-1 / DSM 13023 / NCIMB 13966)</name>
    <dbReference type="NCBI Taxonomy" id="402881"/>
    <lineage>
        <taxon>Bacteria</taxon>
        <taxon>Pseudomonadati</taxon>
        <taxon>Pseudomonadota</taxon>
        <taxon>Alphaproteobacteria</taxon>
        <taxon>Hyphomicrobiales</taxon>
        <taxon>Parvibaculaceae</taxon>
        <taxon>Parvibaculum</taxon>
    </lineage>
</organism>
<proteinExistence type="predicted"/>
<keyword evidence="1" id="KW-1133">Transmembrane helix</keyword>
<sequence length="136" mass="14768">MIEFYAEIRLVHIWSVIASGSLFAMRGLALFAGAGGTGERLAMAAPVRLLSYTIDTVLLTAALMLMTIVQQYPFIDHWLTVKVVLLVVYIALGMMAFRFGRTRGQRIGAFAAALAVFLYIVSVALAHDPAGIFSSL</sequence>
<keyword evidence="1" id="KW-0472">Membrane</keyword>
<dbReference type="EMBL" id="CP000774">
    <property type="protein sequence ID" value="ABS62628.1"/>
    <property type="molecule type" value="Genomic_DNA"/>
</dbReference>
<keyword evidence="3" id="KW-1185">Reference proteome</keyword>
<name>A7HRU5_PARL1</name>
<dbReference type="Pfam" id="PF04247">
    <property type="entry name" value="SirB"/>
    <property type="match status" value="1"/>
</dbReference>
<dbReference type="STRING" id="402881.Plav_1005"/>
<dbReference type="RefSeq" id="WP_012109884.1">
    <property type="nucleotide sequence ID" value="NC_009719.1"/>
</dbReference>
<feature type="transmembrane region" description="Helical" evidence="1">
    <location>
        <begin position="109"/>
        <end position="127"/>
    </location>
</feature>
<evidence type="ECO:0000313" key="2">
    <source>
        <dbReference type="EMBL" id="ABS62628.1"/>
    </source>
</evidence>
<dbReference type="Proteomes" id="UP000006377">
    <property type="component" value="Chromosome"/>
</dbReference>
<evidence type="ECO:0000256" key="1">
    <source>
        <dbReference type="SAM" id="Phobius"/>
    </source>
</evidence>
<dbReference type="PIRSF" id="PIRSF005610">
    <property type="entry name" value="SirB"/>
    <property type="match status" value="1"/>
</dbReference>
<dbReference type="PANTHER" id="PTHR39594:SF1">
    <property type="entry name" value="PROTEIN YCHQ"/>
    <property type="match status" value="1"/>
</dbReference>